<name>A0A1R1PCY9_ZANCU</name>
<protein>
    <submittedName>
        <fullName evidence="1">Uncharacterized protein</fullName>
    </submittedName>
</protein>
<accession>A0A1R1PCY9</accession>
<evidence type="ECO:0000313" key="1">
    <source>
        <dbReference type="EMBL" id="OMH78846.1"/>
    </source>
</evidence>
<dbReference type="Proteomes" id="UP000188320">
    <property type="component" value="Unassembled WGS sequence"/>
</dbReference>
<proteinExistence type="predicted"/>
<reference evidence="2" key="1">
    <citation type="submission" date="2017-01" db="EMBL/GenBank/DDBJ databases">
        <authorList>
            <person name="Wang Y."/>
            <person name="White M."/>
            <person name="Kvist S."/>
            <person name="Moncalvo J.-M."/>
        </authorList>
    </citation>
    <scope>NUCLEOTIDE SEQUENCE [LARGE SCALE GENOMIC DNA]</scope>
    <source>
        <strain evidence="2">COL-18-3</strain>
    </source>
</reference>
<dbReference type="AlphaFoldDB" id="A0A1R1PCY9"/>
<evidence type="ECO:0000313" key="2">
    <source>
        <dbReference type="Proteomes" id="UP000188320"/>
    </source>
</evidence>
<comment type="caution">
    <text evidence="1">The sequence shown here is derived from an EMBL/GenBank/DDBJ whole genome shotgun (WGS) entry which is preliminary data.</text>
</comment>
<gene>
    <name evidence="1" type="ORF">AX774_g7759</name>
</gene>
<sequence>MEIRMKYDRKEIGREKETAIEIERPQYKASKKVMRDVLALSTELVKGETIQGSLTERIEFSHTLVGQYNEYMYELNGNIISKQDTEVRTELLNNTELMILQLEFENYTNNIEKESKSQLVKQCSQQDVLVMFEEIGQRIDSVDDLGEIKKTNDAIIGIIGAALEYNKEYLTKVYLMESNVMEKWWIKRIGFGKLIKKIFVKVLGLLRSGDDEEVKAAIEASGILTHGEVEDFSKEFTEGKSKIISKAVDPTHAELVEQLGVYTEMAYMMKDENQQEYVKVMVVLGSIEMAVQIASDNRDYKTLISITTNTEVIDSDKQIEVLMEHFGEEFIVELLEYYKNNNKFYSFFKFCRNYSKNHMVKRCIEDYISANQAVPQLTDLKWIVFDEQDCYYSAVAKTKNIDTQRVCIGLSSLNKINVESSIININTLFYELSQMFGNYSFDELISIKMKKTDSNLYSQLSSWYLEVKEGHKIIDVDKLVVLLLNLEPPILSDSNPELPSIMGLILDKSALFVLSLELLLSTTVNSHQRNSDAYFRMKTLSQFEYLMNYALLKLFTNNADQKILTSGTKYHTVSTLSRVCEYFKPTLQKKSLFKQYYNPPTQIYSFFIQNDIEKSIAVNGNEKTTRDGNRTDINDLSILLNKDINSQLVVLKPLLNHRLFVDFISFCLTPLIGISSGNC</sequence>
<keyword evidence="2" id="KW-1185">Reference proteome</keyword>
<dbReference type="EMBL" id="LSSK01001763">
    <property type="protein sequence ID" value="OMH78846.1"/>
    <property type="molecule type" value="Genomic_DNA"/>
</dbReference>
<organism evidence="1 2">
    <name type="scientific">Zancudomyces culisetae</name>
    <name type="common">Gut fungus</name>
    <name type="synonym">Smittium culisetae</name>
    <dbReference type="NCBI Taxonomy" id="1213189"/>
    <lineage>
        <taxon>Eukaryota</taxon>
        <taxon>Fungi</taxon>
        <taxon>Fungi incertae sedis</taxon>
        <taxon>Zoopagomycota</taxon>
        <taxon>Kickxellomycotina</taxon>
        <taxon>Harpellomycetes</taxon>
        <taxon>Harpellales</taxon>
        <taxon>Legeriomycetaceae</taxon>
        <taxon>Zancudomyces</taxon>
    </lineage>
</organism>